<dbReference type="Gramene" id="MELO3C033289.2.1">
    <property type="protein sequence ID" value="MELO3C033289.2.1"/>
    <property type="gene ID" value="MELO3C033289.2"/>
</dbReference>
<feature type="region of interest" description="Disordered" evidence="1">
    <location>
        <begin position="350"/>
        <end position="369"/>
    </location>
</feature>
<feature type="compositionally biased region" description="Basic and acidic residues" evidence="1">
    <location>
        <begin position="358"/>
        <end position="369"/>
    </location>
</feature>
<name>A0A9I9EG31_CUCME</name>
<evidence type="ECO:0000256" key="1">
    <source>
        <dbReference type="SAM" id="MobiDB-lite"/>
    </source>
</evidence>
<protein>
    <submittedName>
        <fullName evidence="2">Uncharacterized protein</fullName>
    </submittedName>
</protein>
<dbReference type="AlphaFoldDB" id="A0A9I9EG31"/>
<proteinExistence type="predicted"/>
<accession>A0A9I9EG31</accession>
<organism evidence="2">
    <name type="scientific">Cucumis melo</name>
    <name type="common">Muskmelon</name>
    <dbReference type="NCBI Taxonomy" id="3656"/>
    <lineage>
        <taxon>Eukaryota</taxon>
        <taxon>Viridiplantae</taxon>
        <taxon>Streptophyta</taxon>
        <taxon>Embryophyta</taxon>
        <taxon>Tracheophyta</taxon>
        <taxon>Spermatophyta</taxon>
        <taxon>Magnoliopsida</taxon>
        <taxon>eudicotyledons</taxon>
        <taxon>Gunneridae</taxon>
        <taxon>Pentapetalae</taxon>
        <taxon>rosids</taxon>
        <taxon>fabids</taxon>
        <taxon>Cucurbitales</taxon>
        <taxon>Cucurbitaceae</taxon>
        <taxon>Benincaseae</taxon>
        <taxon>Cucumis</taxon>
    </lineage>
</organism>
<dbReference type="EnsemblPlants" id="MELO3C033289.2.1">
    <property type="protein sequence ID" value="MELO3C033289.2.1"/>
    <property type="gene ID" value="MELO3C033289.2"/>
</dbReference>
<evidence type="ECO:0000313" key="2">
    <source>
        <dbReference type="EnsemblPlants" id="MELO3C033289.2.1"/>
    </source>
</evidence>
<sequence length="369" mass="41053">MSLDSSSRLVVSSSVVQFFKFSLLLSPEGLILRKLSFPLRHLALFYSDLQHPRIVSTLYTCLLTDSLCHAAHLNSTCGLSISGDWTFPSRRTPYLFGSQTLKSFDPPISSGSSRHLFPFNEHHGNIFFFTQLSRFPYRLLGQPPFAGVFFLLIHTTAAVFFFHRNQSTSGVFFFHRNQSLPASPNNNFFFTWIFVSGLAGNSRRSSMISGLFAKNHLRLSSSLTDWKGSNNLCFNLNQSLNASCSSFDRDQSNVVPSNLITATITLSESIGVLPPSTILFITGRFIAILSLTVDFSFTMNINNLGRHSEKTHDVGNNFIKQSYQLNRRSYSTPRGAASAGLPGLTIGEHTGGMWKSRAGKDKTPNHQDV</sequence>
<reference evidence="2" key="1">
    <citation type="submission" date="2023-03" db="UniProtKB">
        <authorList>
            <consortium name="EnsemblPlants"/>
        </authorList>
    </citation>
    <scope>IDENTIFICATION</scope>
</reference>